<dbReference type="KEGG" id="vg:63027147"/>
<name>A0A7T1KS90_9CAUD</name>
<dbReference type="GeneID" id="63027147"/>
<dbReference type="EMBL" id="MW314850">
    <property type="protein sequence ID" value="QPO17113.1"/>
    <property type="molecule type" value="Genomic_DNA"/>
</dbReference>
<evidence type="ECO:0000313" key="1">
    <source>
        <dbReference type="EMBL" id="QPO17113.1"/>
    </source>
</evidence>
<reference evidence="1 2" key="1">
    <citation type="submission" date="2020-12" db="EMBL/GenBank/DDBJ databases">
        <authorList>
            <person name="Mahalingham V.A."/>
            <person name="Abad L.A."/>
            <person name="Dennis E.A."/>
            <person name="Alston T.C."/>
            <person name="Buckley J.R."/>
            <person name="Cao N.T."/>
            <person name="Cole K.B."/>
            <person name="Davis H.C."/>
            <person name="Fisher D.E."/>
            <person name="Jennings A.R."/>
            <person name="Litwin A.R."/>
            <person name="McCartney J.B."/>
            <person name="Mitchell K.E."/>
            <person name="Nasser J.B."/>
            <person name="Paudel P."/>
            <person name="Richoux S.A."/>
            <person name="Sisung K.L."/>
            <person name="Smith M.L."/>
            <person name="Sonnier C.R."/>
            <person name="Underwood K.G."/>
            <person name="Hunter C.W."/>
            <person name="Gottschalck B.A."/>
            <person name="Wiggina Z.F."/>
            <person name="Spears T.J."/>
            <person name="Hancock A.M."/>
            <person name="Gissendanner C.R."/>
            <person name="Findley A.M."/>
            <person name="Garlena R.A."/>
            <person name="Russell D.A."/>
            <person name="Jacobs-Sera D."/>
            <person name="Hatfull G.F."/>
        </authorList>
    </citation>
    <scope>NUCLEOTIDE SEQUENCE [LARGE SCALE GENOMIC DNA]</scope>
</reference>
<sequence>MSTPTDWADRHIQITVPRTNVSVVDAPVAAGGHQLVVLPGPAGRGFEPAGYVDAYEDLPTLGPNDAGQSYIVGAEGLVYTWNGTAWPDEADGWTIKGSKGDDGRGIASIAADGSNFVVTYTDATTTAVAVPALAQAVAAAVAARVAAEAAATGAEEAESNAEANVTVAAGHALTASTRAGEAEAAAAAAAASAEEAEDIITSGIPNATDTVKGGIRLAGDLAGTWDAPEVPGLDSKVDTGDARLSDARRLRTVDLTTATAAGTAAKTVTGAAVVPSAGDFVRLTLTSGSSIGAPTLAVNGGTAYPIRVGNLSNPPSTAVSFTANGIMILYFDGAVYHLVNEPQPMSEISDAEITAGTATTPRLFSGRRAATVIATARSGVELAANKGQANGYPSLDAGGKVPISQLPSSIMEYKGVWNAATNTPALSNGTGDTGDVYRVTAAGTRDLGSGAIEFAVGDYAVYNAAGQWEKSDTTDAVTSVAGLIGVITAAALRTALGIDTIETNVAAKAAAARLISTGTGLSGGGDLTADRTLSVLYGTTAGTAAQGNDSRLSNTRTPTDNTVSTVKLVDGSVTVAKLAQEVIDGIQSMINSSLGAAQRITVNAQAGAYTLVLADANKAVEIDSATAVNLTVPADATVDFPIGTVIEVDQIGAGKVSIVGVSGVTVKPDVVVPTTRAQWSAVVLRKRAANYWVVTGDLV</sequence>
<organism evidence="1 2">
    <name type="scientific">Gordonia phage Lilbeanie</name>
    <dbReference type="NCBI Taxonomy" id="2794947"/>
    <lineage>
        <taxon>Viruses</taxon>
        <taxon>Duplodnaviria</taxon>
        <taxon>Heunggongvirae</taxon>
        <taxon>Uroviricota</taxon>
        <taxon>Caudoviricetes</taxon>
        <taxon>Stackebrandtviridae</taxon>
        <taxon>Lilbeanievirus</taxon>
        <taxon>Lilbeanievirus lilbeanie</taxon>
    </lineage>
</organism>
<gene>
    <name evidence="1" type="primary">35</name>
    <name evidence="1" type="ORF">SEA_LILBEANIE_35</name>
</gene>
<dbReference type="Proteomes" id="UP000594820">
    <property type="component" value="Segment"/>
</dbReference>
<proteinExistence type="predicted"/>
<keyword evidence="2" id="KW-1185">Reference proteome</keyword>
<protein>
    <submittedName>
        <fullName evidence="1">Minor tail protein</fullName>
    </submittedName>
</protein>
<evidence type="ECO:0000313" key="2">
    <source>
        <dbReference type="Proteomes" id="UP000594820"/>
    </source>
</evidence>
<dbReference type="RefSeq" id="YP_010002596.1">
    <property type="nucleotide sequence ID" value="NC_053246.1"/>
</dbReference>
<accession>A0A7T1KS90</accession>